<evidence type="ECO:0000313" key="2">
    <source>
        <dbReference type="EMBL" id="NEK96611.1"/>
    </source>
</evidence>
<name>A0A6P0HD16_9ACTN</name>
<organism evidence="3 5">
    <name type="scientific">Modestobacter muralis</name>
    <dbReference type="NCBI Taxonomy" id="1608614"/>
    <lineage>
        <taxon>Bacteria</taxon>
        <taxon>Bacillati</taxon>
        <taxon>Actinomycetota</taxon>
        <taxon>Actinomycetes</taxon>
        <taxon>Geodermatophilales</taxon>
        <taxon>Geodermatophilaceae</taxon>
        <taxon>Modestobacter</taxon>
    </lineage>
</organism>
<gene>
    <name evidence="3" type="ORF">G3R41_21745</name>
    <name evidence="2" type="ORF">GCU67_20930</name>
</gene>
<evidence type="ECO:0000313" key="3">
    <source>
        <dbReference type="EMBL" id="NEN53530.1"/>
    </source>
</evidence>
<feature type="compositionally biased region" description="Basic and acidic residues" evidence="1">
    <location>
        <begin position="212"/>
        <end position="226"/>
    </location>
</feature>
<dbReference type="AlphaFoldDB" id="A0A6P0HD16"/>
<dbReference type="EMBL" id="JAAGWH010000069">
    <property type="protein sequence ID" value="NEK96611.1"/>
    <property type="molecule type" value="Genomic_DNA"/>
</dbReference>
<feature type="region of interest" description="Disordered" evidence="1">
    <location>
        <begin position="192"/>
        <end position="234"/>
    </location>
</feature>
<comment type="caution">
    <text evidence="3">The sequence shown here is derived from an EMBL/GenBank/DDBJ whole genome shotgun (WGS) entry which is preliminary data.</text>
</comment>
<dbReference type="Proteomes" id="UP000471152">
    <property type="component" value="Unassembled WGS sequence"/>
</dbReference>
<reference evidence="3 5" key="2">
    <citation type="submission" date="2020-02" db="EMBL/GenBank/DDBJ databases">
        <title>The WGS of Modestobacter muralis DSM 100205.</title>
        <authorList>
            <person name="Jiang Z."/>
        </authorList>
    </citation>
    <scope>NUCLEOTIDE SEQUENCE [LARGE SCALE GENOMIC DNA]</scope>
    <source>
        <strain evidence="3 5">DSM 100205</strain>
    </source>
</reference>
<accession>A0A6P0HD16</accession>
<evidence type="ECO:0000256" key="1">
    <source>
        <dbReference type="SAM" id="MobiDB-lite"/>
    </source>
</evidence>
<dbReference type="RefSeq" id="WP_163613414.1">
    <property type="nucleotide sequence ID" value="NZ_JAAGWB010000073.1"/>
</dbReference>
<protein>
    <submittedName>
        <fullName evidence="3">Uncharacterized protein</fullName>
    </submittedName>
</protein>
<dbReference type="EMBL" id="JAAGWB010000073">
    <property type="protein sequence ID" value="NEN53530.1"/>
    <property type="molecule type" value="Genomic_DNA"/>
</dbReference>
<dbReference type="Proteomes" id="UP000468828">
    <property type="component" value="Unassembled WGS sequence"/>
</dbReference>
<sequence length="234" mass="25525">MPYDAAAEALLDQVMKDWEGRGILGTLRSVVTEVWPRNQNRFETQLGDDNMVLGVQSSRNIQNLAVARLQERDVEAAIVEQSLQVKYAGRVLHIGKAPSTATAWSIDKQRWDDSEVRQLGAKANSQAYYPAEGALFPVRAGEPAALKHLHLTWQGLDGGITRAWVGFPRAGDLSWFAVAPLAAADPLQRPVLPSGPALPPAPNFDAMAEPETELKLKPRSGEREGQRPASGEQS</sequence>
<proteinExistence type="predicted"/>
<evidence type="ECO:0000313" key="4">
    <source>
        <dbReference type="Proteomes" id="UP000468828"/>
    </source>
</evidence>
<evidence type="ECO:0000313" key="5">
    <source>
        <dbReference type="Proteomes" id="UP000471152"/>
    </source>
</evidence>
<reference evidence="2 4" key="1">
    <citation type="submission" date="2020-01" db="EMBL/GenBank/DDBJ databases">
        <title>the WGS Modestobacter muralis CPCC 204518.</title>
        <authorList>
            <person name="Jiang Z."/>
        </authorList>
    </citation>
    <scope>NUCLEOTIDE SEQUENCE [LARGE SCALE GENOMIC DNA]</scope>
    <source>
        <strain evidence="2 4">DSM 100205</strain>
    </source>
</reference>
<keyword evidence="4" id="KW-1185">Reference proteome</keyword>